<dbReference type="EMBL" id="KV935250">
    <property type="protein sequence ID" value="PIO30391.1"/>
    <property type="molecule type" value="Genomic_DNA"/>
</dbReference>
<dbReference type="Proteomes" id="UP000228934">
    <property type="component" value="Unassembled WGS sequence"/>
</dbReference>
<dbReference type="SUPFAM" id="SSF49899">
    <property type="entry name" value="Concanavalin A-like lectins/glucanases"/>
    <property type="match status" value="1"/>
</dbReference>
<evidence type="ECO:0000256" key="1">
    <source>
        <dbReference type="ARBA" id="ARBA00022734"/>
    </source>
</evidence>
<dbReference type="Gene3D" id="2.60.120.200">
    <property type="match status" value="1"/>
</dbReference>
<dbReference type="InterPro" id="IPR013320">
    <property type="entry name" value="ConA-like_dom_sf"/>
</dbReference>
<feature type="domain" description="Galectin" evidence="3">
    <location>
        <begin position="1"/>
        <end position="77"/>
    </location>
</feature>
<sequence length="77" mass="8844">MIILNSKRDDAWGEGRRESFFPLQEGSDTKICFQYEQDKIIIQLPTGNPLSFPIRFPTMGTPYLAMKNLHLKSVIVT</sequence>
<dbReference type="Pfam" id="PF00337">
    <property type="entry name" value="Gal-bind_lectin"/>
    <property type="match status" value="1"/>
</dbReference>
<proteinExistence type="predicted"/>
<accession>A0A2G9RT28</accession>
<name>A0A2G9RT28_AQUCT</name>
<evidence type="ECO:0000256" key="2">
    <source>
        <dbReference type="RuleBase" id="RU102079"/>
    </source>
</evidence>
<dbReference type="AlphaFoldDB" id="A0A2G9RT28"/>
<evidence type="ECO:0000259" key="3">
    <source>
        <dbReference type="PROSITE" id="PS51304"/>
    </source>
</evidence>
<keyword evidence="1 2" id="KW-0430">Lectin</keyword>
<keyword evidence="5" id="KW-1185">Reference proteome</keyword>
<organism evidence="4 5">
    <name type="scientific">Aquarana catesbeiana</name>
    <name type="common">American bullfrog</name>
    <name type="synonym">Rana catesbeiana</name>
    <dbReference type="NCBI Taxonomy" id="8400"/>
    <lineage>
        <taxon>Eukaryota</taxon>
        <taxon>Metazoa</taxon>
        <taxon>Chordata</taxon>
        <taxon>Craniata</taxon>
        <taxon>Vertebrata</taxon>
        <taxon>Euteleostomi</taxon>
        <taxon>Amphibia</taxon>
        <taxon>Batrachia</taxon>
        <taxon>Anura</taxon>
        <taxon>Neobatrachia</taxon>
        <taxon>Ranoidea</taxon>
        <taxon>Ranidae</taxon>
        <taxon>Aquarana</taxon>
    </lineage>
</organism>
<evidence type="ECO:0000313" key="5">
    <source>
        <dbReference type="Proteomes" id="UP000228934"/>
    </source>
</evidence>
<dbReference type="OrthoDB" id="8443340at2759"/>
<dbReference type="PROSITE" id="PS51304">
    <property type="entry name" value="GALECTIN"/>
    <property type="match status" value="1"/>
</dbReference>
<reference evidence="5" key="1">
    <citation type="journal article" date="2017" name="Nat. Commun.">
        <title>The North American bullfrog draft genome provides insight into hormonal regulation of long noncoding RNA.</title>
        <authorList>
            <person name="Hammond S.A."/>
            <person name="Warren R.L."/>
            <person name="Vandervalk B.P."/>
            <person name="Kucuk E."/>
            <person name="Khan H."/>
            <person name="Gibb E.A."/>
            <person name="Pandoh P."/>
            <person name="Kirk H."/>
            <person name="Zhao Y."/>
            <person name="Jones M."/>
            <person name="Mungall A.J."/>
            <person name="Coope R."/>
            <person name="Pleasance S."/>
            <person name="Moore R.A."/>
            <person name="Holt R.A."/>
            <person name="Round J.M."/>
            <person name="Ohora S."/>
            <person name="Walle B.V."/>
            <person name="Veldhoen N."/>
            <person name="Helbing C.C."/>
            <person name="Birol I."/>
        </authorList>
    </citation>
    <scope>NUCLEOTIDE SEQUENCE [LARGE SCALE GENOMIC DNA]</scope>
</reference>
<protein>
    <recommendedName>
        <fullName evidence="2">Galectin</fullName>
    </recommendedName>
</protein>
<dbReference type="GO" id="GO:0030246">
    <property type="term" value="F:carbohydrate binding"/>
    <property type="evidence" value="ECO:0007669"/>
    <property type="project" value="UniProtKB-UniRule"/>
</dbReference>
<dbReference type="InterPro" id="IPR001079">
    <property type="entry name" value="Galectin_CRD"/>
</dbReference>
<evidence type="ECO:0000313" key="4">
    <source>
        <dbReference type="EMBL" id="PIO30391.1"/>
    </source>
</evidence>
<gene>
    <name evidence="4" type="ORF">AB205_0218170</name>
</gene>